<feature type="transmembrane region" description="Helical" evidence="1">
    <location>
        <begin position="18"/>
        <end position="36"/>
    </location>
</feature>
<accession>A0ABS1YHG6</accession>
<dbReference type="Proteomes" id="UP000622245">
    <property type="component" value="Unassembled WGS sequence"/>
</dbReference>
<feature type="transmembrane region" description="Helical" evidence="1">
    <location>
        <begin position="64"/>
        <end position="81"/>
    </location>
</feature>
<proteinExistence type="predicted"/>
<evidence type="ECO:0000313" key="3">
    <source>
        <dbReference type="Proteomes" id="UP000622245"/>
    </source>
</evidence>
<evidence type="ECO:0000313" key="2">
    <source>
        <dbReference type="EMBL" id="MBM0276850.1"/>
    </source>
</evidence>
<dbReference type="RefSeq" id="WP_203149300.1">
    <property type="nucleotide sequence ID" value="NZ_JAEVHL010000073.1"/>
</dbReference>
<dbReference type="EMBL" id="JAEVHL010000073">
    <property type="protein sequence ID" value="MBM0276850.1"/>
    <property type="molecule type" value="Genomic_DNA"/>
</dbReference>
<evidence type="ECO:0008006" key="4">
    <source>
        <dbReference type="Google" id="ProtNLM"/>
    </source>
</evidence>
<evidence type="ECO:0000256" key="1">
    <source>
        <dbReference type="SAM" id="Phobius"/>
    </source>
</evidence>
<comment type="caution">
    <text evidence="2">The sequence shown here is derived from an EMBL/GenBank/DDBJ whole genome shotgun (WGS) entry which is preliminary data.</text>
</comment>
<keyword evidence="3" id="KW-1185">Reference proteome</keyword>
<keyword evidence="1" id="KW-0812">Transmembrane</keyword>
<keyword evidence="1" id="KW-0472">Membrane</keyword>
<protein>
    <recommendedName>
        <fullName evidence="4">SPW repeat-containing protein</fullName>
    </recommendedName>
</protein>
<name>A0ABS1YHG6_9ACTN</name>
<organism evidence="2 3">
    <name type="scientific">Micromonospora tarensis</name>
    <dbReference type="NCBI Taxonomy" id="2806100"/>
    <lineage>
        <taxon>Bacteria</taxon>
        <taxon>Bacillati</taxon>
        <taxon>Actinomycetota</taxon>
        <taxon>Actinomycetes</taxon>
        <taxon>Micromonosporales</taxon>
        <taxon>Micromonosporaceae</taxon>
        <taxon>Micromonospora</taxon>
    </lineage>
</organism>
<sequence length="123" mass="12655">MSVAEEAESRRAVLIRELVAGAAGVVVAALAAEVVFPAEEPVGRVLVMAVVCGLLAASLSDWRAALVTAAMAAGVFVGVLADGAPPTPAPQGFTPIFVVAVVLGVGNRRLRLLMRSDEGHRRQ</sequence>
<gene>
    <name evidence="2" type="ORF">JM949_16240</name>
</gene>
<feature type="transmembrane region" description="Helical" evidence="1">
    <location>
        <begin position="87"/>
        <end position="106"/>
    </location>
</feature>
<keyword evidence="1" id="KW-1133">Transmembrane helix</keyword>
<feature type="transmembrane region" description="Helical" evidence="1">
    <location>
        <begin position="42"/>
        <end position="59"/>
    </location>
</feature>
<reference evidence="2 3" key="1">
    <citation type="submission" date="2021-01" db="EMBL/GenBank/DDBJ databases">
        <title>Draft genome sequence of Micromonospora sp. strain STR1s_6.</title>
        <authorList>
            <person name="Karlyshev A."/>
            <person name="Jawad R."/>
        </authorList>
    </citation>
    <scope>NUCLEOTIDE SEQUENCE [LARGE SCALE GENOMIC DNA]</scope>
    <source>
        <strain evidence="2 3">STR1S-6</strain>
    </source>
</reference>